<protein>
    <submittedName>
        <fullName evidence="1 3">Uncharacterized protein</fullName>
    </submittedName>
</protein>
<reference evidence="1 2" key="1">
    <citation type="submission" date="2018-11" db="EMBL/GenBank/DDBJ databases">
        <authorList>
            <consortium name="Pathogen Informatics"/>
        </authorList>
    </citation>
    <scope>NUCLEOTIDE SEQUENCE [LARGE SCALE GENOMIC DNA]</scope>
</reference>
<reference evidence="3" key="2">
    <citation type="submission" date="2019-09" db="UniProtKB">
        <authorList>
            <consortium name="WormBaseParasite"/>
        </authorList>
    </citation>
    <scope>IDENTIFICATION</scope>
</reference>
<keyword evidence="2" id="KW-1185">Reference proteome</keyword>
<evidence type="ECO:0000313" key="1">
    <source>
        <dbReference type="EMBL" id="VDO69519.1"/>
    </source>
</evidence>
<dbReference type="WBParaSite" id="HPBE_0000674301-mRNA-1">
    <property type="protein sequence ID" value="HPBE_0000674301-mRNA-1"/>
    <property type="gene ID" value="HPBE_0000674301"/>
</dbReference>
<proteinExistence type="predicted"/>
<accession>A0A183FIL4</accession>
<organism evidence="2 3">
    <name type="scientific">Heligmosomoides polygyrus</name>
    <name type="common">Parasitic roundworm</name>
    <dbReference type="NCBI Taxonomy" id="6339"/>
    <lineage>
        <taxon>Eukaryota</taxon>
        <taxon>Metazoa</taxon>
        <taxon>Ecdysozoa</taxon>
        <taxon>Nematoda</taxon>
        <taxon>Chromadorea</taxon>
        <taxon>Rhabditida</taxon>
        <taxon>Rhabditina</taxon>
        <taxon>Rhabditomorpha</taxon>
        <taxon>Strongyloidea</taxon>
        <taxon>Heligmosomidae</taxon>
        <taxon>Heligmosomoides</taxon>
    </lineage>
</organism>
<dbReference type="EMBL" id="UZAH01025733">
    <property type="protein sequence ID" value="VDO69519.1"/>
    <property type="molecule type" value="Genomic_DNA"/>
</dbReference>
<dbReference type="Proteomes" id="UP000050761">
    <property type="component" value="Unassembled WGS sequence"/>
</dbReference>
<dbReference type="AlphaFoldDB" id="A0A183FIL4"/>
<evidence type="ECO:0000313" key="2">
    <source>
        <dbReference type="Proteomes" id="UP000050761"/>
    </source>
</evidence>
<accession>A0A3P7XWC4</accession>
<name>A0A183FIL4_HELPZ</name>
<gene>
    <name evidence="1" type="ORF">HPBE_LOCUS6744</name>
</gene>
<sequence length="121" mass="13859">MDQHMRSELKSRQPVINGLFMSNLSLYARTHAKLFERSAASTFPLTRRRRPRVDEVTVSTYQERAVRHGRPFDSLGRAPPSAPAIRLDDADAAQWCAVLFKFQFVFYGPNDFVFASSAHRN</sequence>
<evidence type="ECO:0000313" key="3">
    <source>
        <dbReference type="WBParaSite" id="HPBE_0000674301-mRNA-1"/>
    </source>
</evidence>